<dbReference type="Pfam" id="PF02698">
    <property type="entry name" value="DUF218"/>
    <property type="match status" value="1"/>
</dbReference>
<name>A0A9D1HJY2_9FIRM</name>
<dbReference type="InterPro" id="IPR014729">
    <property type="entry name" value="Rossmann-like_a/b/a_fold"/>
</dbReference>
<evidence type="ECO:0000313" key="2">
    <source>
        <dbReference type="EMBL" id="HIU03502.1"/>
    </source>
</evidence>
<evidence type="ECO:0000313" key="3">
    <source>
        <dbReference type="Proteomes" id="UP000824164"/>
    </source>
</evidence>
<reference evidence="2" key="2">
    <citation type="journal article" date="2021" name="PeerJ">
        <title>Extensive microbial diversity within the chicken gut microbiome revealed by metagenomics and culture.</title>
        <authorList>
            <person name="Gilroy R."/>
            <person name="Ravi A."/>
            <person name="Getino M."/>
            <person name="Pursley I."/>
            <person name="Horton D.L."/>
            <person name="Alikhan N.F."/>
            <person name="Baker D."/>
            <person name="Gharbi K."/>
            <person name="Hall N."/>
            <person name="Watson M."/>
            <person name="Adriaenssens E.M."/>
            <person name="Foster-Nyarko E."/>
            <person name="Jarju S."/>
            <person name="Secka A."/>
            <person name="Antonio M."/>
            <person name="Oren A."/>
            <person name="Chaudhuri R.R."/>
            <person name="La Ragione R."/>
            <person name="Hildebrand F."/>
            <person name="Pallen M.J."/>
        </authorList>
    </citation>
    <scope>NUCLEOTIDE SEQUENCE</scope>
    <source>
        <strain evidence="2">CHK187-14744</strain>
    </source>
</reference>
<dbReference type="GO" id="GO:0005886">
    <property type="term" value="C:plasma membrane"/>
    <property type="evidence" value="ECO:0007669"/>
    <property type="project" value="TreeGrafter"/>
</dbReference>
<dbReference type="Gene3D" id="3.40.50.620">
    <property type="entry name" value="HUPs"/>
    <property type="match status" value="1"/>
</dbReference>
<protein>
    <submittedName>
        <fullName evidence="2">YdcF family protein</fullName>
    </submittedName>
</protein>
<proteinExistence type="predicted"/>
<evidence type="ECO:0000259" key="1">
    <source>
        <dbReference type="Pfam" id="PF02698"/>
    </source>
</evidence>
<feature type="domain" description="DUF218" evidence="1">
    <location>
        <begin position="40"/>
        <end position="171"/>
    </location>
</feature>
<reference evidence="2" key="1">
    <citation type="submission" date="2020-10" db="EMBL/GenBank/DDBJ databases">
        <authorList>
            <person name="Gilroy R."/>
        </authorList>
    </citation>
    <scope>NUCLEOTIDE SEQUENCE</scope>
    <source>
        <strain evidence="2">CHK187-14744</strain>
    </source>
</reference>
<gene>
    <name evidence="2" type="ORF">IAB63_09655</name>
</gene>
<comment type="caution">
    <text evidence="2">The sequence shown here is derived from an EMBL/GenBank/DDBJ whole genome shotgun (WGS) entry which is preliminary data.</text>
</comment>
<dbReference type="InterPro" id="IPR003848">
    <property type="entry name" value="DUF218"/>
</dbReference>
<dbReference type="PANTHER" id="PTHR30336">
    <property type="entry name" value="INNER MEMBRANE PROTEIN, PROBABLE PERMEASE"/>
    <property type="match status" value="1"/>
</dbReference>
<dbReference type="AlphaFoldDB" id="A0A9D1HJY2"/>
<dbReference type="CDD" id="cd06259">
    <property type="entry name" value="YdcF-like"/>
    <property type="match status" value="1"/>
</dbReference>
<organism evidence="2 3">
    <name type="scientific">Candidatus Onthocola gallistercoris</name>
    <dbReference type="NCBI Taxonomy" id="2840876"/>
    <lineage>
        <taxon>Bacteria</taxon>
        <taxon>Bacillati</taxon>
        <taxon>Bacillota</taxon>
        <taxon>Bacilli</taxon>
        <taxon>Candidatus Onthocola</taxon>
    </lineage>
</organism>
<accession>A0A9D1HJY2</accession>
<dbReference type="PANTHER" id="PTHR30336:SF20">
    <property type="entry name" value="DUF218 DOMAIN-CONTAINING PROTEIN"/>
    <property type="match status" value="1"/>
</dbReference>
<dbReference type="EMBL" id="DVLT01000057">
    <property type="protein sequence ID" value="HIU03502.1"/>
    <property type="molecule type" value="Genomic_DNA"/>
</dbReference>
<dbReference type="Proteomes" id="UP000824164">
    <property type="component" value="Unassembled WGS sequence"/>
</dbReference>
<dbReference type="InterPro" id="IPR051599">
    <property type="entry name" value="Cell_Envelope_Assoc"/>
</dbReference>
<sequence length="213" mass="23989">MIKNYQKFLDIYTEFIFIEHIPKDCDMIFLPGNAYPEVGIRAAELYREKIAEHILVSGRYSITDGAFRGAASQKACYPGGYDTEADFLSDVLQRHGVPIEAILKEDQATFTYENALYSRRLLEDAGMEVTRAAIVCQAFHARRSLMYYQLVFPQTEFIVCPTTTQGISKDNWYLSQKGIDMVLGEVARCSGQFRGIFADLLAGGMPQLPVKKG</sequence>